<dbReference type="Pfam" id="PF13419">
    <property type="entry name" value="HAD_2"/>
    <property type="match status" value="1"/>
</dbReference>
<dbReference type="AlphaFoldDB" id="A0A4R1RED7"/>
<dbReference type="NCBIfam" id="TIGR01549">
    <property type="entry name" value="HAD-SF-IA-v1"/>
    <property type="match status" value="1"/>
</dbReference>
<dbReference type="InterPro" id="IPR023214">
    <property type="entry name" value="HAD_sf"/>
</dbReference>
<dbReference type="InterPro" id="IPR036412">
    <property type="entry name" value="HAD-like_sf"/>
</dbReference>
<dbReference type="GO" id="GO:0006281">
    <property type="term" value="P:DNA repair"/>
    <property type="evidence" value="ECO:0007669"/>
    <property type="project" value="TreeGrafter"/>
</dbReference>
<dbReference type="SUPFAM" id="SSF56784">
    <property type="entry name" value="HAD-like"/>
    <property type="match status" value="1"/>
</dbReference>
<dbReference type="Gene3D" id="3.40.50.1000">
    <property type="entry name" value="HAD superfamily/HAD-like"/>
    <property type="match status" value="1"/>
</dbReference>
<dbReference type="SFLD" id="SFLDS00003">
    <property type="entry name" value="Haloacid_Dehalogenase"/>
    <property type="match status" value="1"/>
</dbReference>
<dbReference type="SFLD" id="SFLDG01129">
    <property type="entry name" value="C1.5:_HAD__Beta-PGM__Phosphata"/>
    <property type="match status" value="1"/>
</dbReference>
<dbReference type="GO" id="GO:0008967">
    <property type="term" value="F:phosphoglycolate phosphatase activity"/>
    <property type="evidence" value="ECO:0007669"/>
    <property type="project" value="TreeGrafter"/>
</dbReference>
<dbReference type="Proteomes" id="UP000295008">
    <property type="component" value="Unassembled WGS sequence"/>
</dbReference>
<keyword evidence="2" id="KW-1185">Reference proteome</keyword>
<reference evidence="1 2" key="1">
    <citation type="submission" date="2019-03" db="EMBL/GenBank/DDBJ databases">
        <title>Genomic Encyclopedia of Type Strains, Phase IV (KMG-IV): sequencing the most valuable type-strain genomes for metagenomic binning, comparative biology and taxonomic classification.</title>
        <authorList>
            <person name="Goeker M."/>
        </authorList>
    </citation>
    <scope>NUCLEOTIDE SEQUENCE [LARGE SCALE GENOMIC DNA]</scope>
    <source>
        <strain evidence="1 2">LX-B</strain>
    </source>
</reference>
<organism evidence="1 2">
    <name type="scientific">Hydrogenispora ethanolica</name>
    <dbReference type="NCBI Taxonomy" id="1082276"/>
    <lineage>
        <taxon>Bacteria</taxon>
        <taxon>Bacillati</taxon>
        <taxon>Bacillota</taxon>
        <taxon>Hydrogenispora</taxon>
    </lineage>
</organism>
<dbReference type="InterPro" id="IPR050155">
    <property type="entry name" value="HAD-like_hydrolase_sf"/>
</dbReference>
<gene>
    <name evidence="1" type="ORF">EDC14_101967</name>
</gene>
<evidence type="ECO:0000313" key="2">
    <source>
        <dbReference type="Proteomes" id="UP000295008"/>
    </source>
</evidence>
<dbReference type="RefSeq" id="WP_165908054.1">
    <property type="nucleotide sequence ID" value="NZ_SLUN01000019.1"/>
</dbReference>
<protein>
    <submittedName>
        <fullName evidence="1">Phosphoglycolate phosphatase</fullName>
    </submittedName>
</protein>
<sequence>MYKHIIFDFDGTLVDSLRAALEIYNRLAEEMGLNPVTSDDYRRLQQASMKERFKIMGIPRYRIGLIRKLFHQFHERYQEHLGAIHLWGGIKELLARLEELGYTVSVITSNSAENVARFFTKRGIVINGAIRSAHGVFGKRQALQKYLRDQRLKKHAILYVGDELRDVITCRKARIDIAAVTWGFDQKATLEAAGPRYVLDHPAQLLEFLDG</sequence>
<dbReference type="GO" id="GO:0005829">
    <property type="term" value="C:cytosol"/>
    <property type="evidence" value="ECO:0007669"/>
    <property type="project" value="TreeGrafter"/>
</dbReference>
<dbReference type="PANTHER" id="PTHR43434:SF13">
    <property type="entry name" value="PHOSPHOGLYCOLATE PHOSPHATASE"/>
    <property type="match status" value="1"/>
</dbReference>
<dbReference type="InterPro" id="IPR023198">
    <property type="entry name" value="PGP-like_dom2"/>
</dbReference>
<dbReference type="PANTHER" id="PTHR43434">
    <property type="entry name" value="PHOSPHOGLYCOLATE PHOSPHATASE"/>
    <property type="match status" value="1"/>
</dbReference>
<dbReference type="InterPro" id="IPR006439">
    <property type="entry name" value="HAD-SF_hydro_IA"/>
</dbReference>
<name>A0A4R1RED7_HYDET</name>
<dbReference type="EMBL" id="SLUN01000019">
    <property type="protein sequence ID" value="TCL64261.1"/>
    <property type="molecule type" value="Genomic_DNA"/>
</dbReference>
<dbReference type="InterPro" id="IPR041492">
    <property type="entry name" value="HAD_2"/>
</dbReference>
<proteinExistence type="predicted"/>
<accession>A0A4R1RED7</accession>
<dbReference type="Gene3D" id="1.10.150.240">
    <property type="entry name" value="Putative phosphatase, domain 2"/>
    <property type="match status" value="1"/>
</dbReference>
<comment type="caution">
    <text evidence="1">The sequence shown here is derived from an EMBL/GenBank/DDBJ whole genome shotgun (WGS) entry which is preliminary data.</text>
</comment>
<evidence type="ECO:0000313" key="1">
    <source>
        <dbReference type="EMBL" id="TCL64261.1"/>
    </source>
</evidence>